<dbReference type="SUPFAM" id="SSF51735">
    <property type="entry name" value="NAD(P)-binding Rossmann-fold domains"/>
    <property type="match status" value="1"/>
</dbReference>
<proteinExistence type="inferred from homology"/>
<dbReference type="EMBL" id="JBJUIK010000017">
    <property type="protein sequence ID" value="KAL3498799.1"/>
    <property type="molecule type" value="Genomic_DNA"/>
</dbReference>
<dbReference type="EC" id="1.1.1.-" evidence="5"/>
<evidence type="ECO:0000256" key="4">
    <source>
        <dbReference type="RuleBase" id="RU000363"/>
    </source>
</evidence>
<comment type="caution">
    <text evidence="6">The sequence shown here is derived from an EMBL/GenBank/DDBJ whole genome shotgun (WGS) entry which is preliminary data.</text>
</comment>
<dbReference type="InterPro" id="IPR036291">
    <property type="entry name" value="NAD(P)-bd_dom_sf"/>
</dbReference>
<dbReference type="PANTHER" id="PTHR43490:SF117">
    <property type="entry name" value="SHORT-CHAIN DEHYDROGENASE_REDUCTASE"/>
    <property type="match status" value="1"/>
</dbReference>
<evidence type="ECO:0000313" key="6">
    <source>
        <dbReference type="EMBL" id="KAL3498799.1"/>
    </source>
</evidence>
<reference evidence="6 7" key="1">
    <citation type="submission" date="2024-11" db="EMBL/GenBank/DDBJ databases">
        <title>A near-complete genome assembly of Cinchona calisaya.</title>
        <authorList>
            <person name="Lian D.C."/>
            <person name="Zhao X.W."/>
            <person name="Wei L."/>
        </authorList>
    </citation>
    <scope>NUCLEOTIDE SEQUENCE [LARGE SCALE GENOMIC DNA]</scope>
    <source>
        <tissue evidence="6">Nenye</tissue>
    </source>
</reference>
<evidence type="ECO:0000256" key="3">
    <source>
        <dbReference type="ARBA" id="ARBA00023002"/>
    </source>
</evidence>
<dbReference type="PRINTS" id="PR00080">
    <property type="entry name" value="SDRFAMILY"/>
</dbReference>
<keyword evidence="2 5" id="KW-0521">NADP</keyword>
<dbReference type="PRINTS" id="PR00081">
    <property type="entry name" value="GDHRDH"/>
</dbReference>
<dbReference type="PANTHER" id="PTHR43490">
    <property type="entry name" value="(+)-NEOMENTHOL DEHYDROGENASE"/>
    <property type="match status" value="1"/>
</dbReference>
<dbReference type="Proteomes" id="UP001630127">
    <property type="component" value="Unassembled WGS sequence"/>
</dbReference>
<keyword evidence="7" id="KW-1185">Reference proteome</keyword>
<dbReference type="FunFam" id="3.40.50.720:FF:000312">
    <property type="entry name" value="(+)-neomenthol dehydrogenase"/>
    <property type="match status" value="1"/>
</dbReference>
<evidence type="ECO:0000256" key="1">
    <source>
        <dbReference type="ARBA" id="ARBA00006484"/>
    </source>
</evidence>
<sequence>MRCAVVTGANKGIGLEICRQLASKGISVVLTARDAKRGREAVENLKSCGFSNVVFHQLDLLNLDSIHSLATFIKNHYGKLDILVNNAGVVGVIVDWESFRFQVNQAEGNTLDLLKSFTRETFEMTEECLKTNYYGTKGVTEALLPCLLLSDSGRIVNLSGSAGKLKSIPSERIRKELNDTDSLTRDRTDELLTEFLQDFKNNSLESKGWPNHVSAYIVSKASVNAYTRILAKEYPKLCVNCVCPGFVKTDINSHMGILTVEEGAKGPVMLALLPEGGPSGQFFDKMEPSNF</sequence>
<dbReference type="CDD" id="cd05324">
    <property type="entry name" value="carb_red_PTCR-like_SDR_c"/>
    <property type="match status" value="1"/>
</dbReference>
<comment type="similarity">
    <text evidence="1 4">Belongs to the short-chain dehydrogenases/reductases (SDR) family.</text>
</comment>
<dbReference type="InterPro" id="IPR002347">
    <property type="entry name" value="SDR_fam"/>
</dbReference>
<dbReference type="AlphaFoldDB" id="A0ABD2XZN4"/>
<evidence type="ECO:0000256" key="5">
    <source>
        <dbReference type="RuleBase" id="RU369024"/>
    </source>
</evidence>
<gene>
    <name evidence="6" type="ORF">ACH5RR_041531</name>
</gene>
<dbReference type="Pfam" id="PF13561">
    <property type="entry name" value="adh_short_C2"/>
    <property type="match status" value="1"/>
</dbReference>
<dbReference type="GO" id="GO:0016491">
    <property type="term" value="F:oxidoreductase activity"/>
    <property type="evidence" value="ECO:0007669"/>
    <property type="project" value="UniProtKB-KW"/>
</dbReference>
<evidence type="ECO:0000256" key="2">
    <source>
        <dbReference type="ARBA" id="ARBA00022857"/>
    </source>
</evidence>
<accession>A0ABD2XZN4</accession>
<name>A0ABD2XZN4_9GENT</name>
<protein>
    <recommendedName>
        <fullName evidence="5">Short-chain dehydrogenase/reductase</fullName>
        <ecNumber evidence="5">1.1.1.-</ecNumber>
    </recommendedName>
</protein>
<dbReference type="InterPro" id="IPR045313">
    <property type="entry name" value="CBR1-like"/>
</dbReference>
<organism evidence="6 7">
    <name type="scientific">Cinchona calisaya</name>
    <dbReference type="NCBI Taxonomy" id="153742"/>
    <lineage>
        <taxon>Eukaryota</taxon>
        <taxon>Viridiplantae</taxon>
        <taxon>Streptophyta</taxon>
        <taxon>Embryophyta</taxon>
        <taxon>Tracheophyta</taxon>
        <taxon>Spermatophyta</taxon>
        <taxon>Magnoliopsida</taxon>
        <taxon>eudicotyledons</taxon>
        <taxon>Gunneridae</taxon>
        <taxon>Pentapetalae</taxon>
        <taxon>asterids</taxon>
        <taxon>lamiids</taxon>
        <taxon>Gentianales</taxon>
        <taxon>Rubiaceae</taxon>
        <taxon>Cinchonoideae</taxon>
        <taxon>Cinchoneae</taxon>
        <taxon>Cinchona</taxon>
    </lineage>
</organism>
<dbReference type="Gene3D" id="3.40.50.720">
    <property type="entry name" value="NAD(P)-binding Rossmann-like Domain"/>
    <property type="match status" value="1"/>
</dbReference>
<dbReference type="Pfam" id="PF00106">
    <property type="entry name" value="adh_short"/>
    <property type="match status" value="1"/>
</dbReference>
<evidence type="ECO:0000313" key="7">
    <source>
        <dbReference type="Proteomes" id="UP001630127"/>
    </source>
</evidence>
<keyword evidence="3 5" id="KW-0560">Oxidoreductase</keyword>